<reference evidence="3 4" key="1">
    <citation type="journal article" date="2007" name="Nat. Biotechnol.">
        <title>Genome sequence and identification of candidate vaccine antigens from the animal pathogen Dichelobacter nodosus.</title>
        <authorList>
            <person name="Myers G.S."/>
            <person name="Parker D."/>
            <person name="Al-Hasani K."/>
            <person name="Kennan R.M."/>
            <person name="Seemann T."/>
            <person name="Ren Q."/>
            <person name="Badger J.H."/>
            <person name="Selengut J.D."/>
            <person name="Deboy R.T."/>
            <person name="Tettelin H."/>
            <person name="Boyce J.D."/>
            <person name="McCarl V.P."/>
            <person name="Han X."/>
            <person name="Nelson W.C."/>
            <person name="Madupu R."/>
            <person name="Mohamoud Y."/>
            <person name="Holley T."/>
            <person name="Fedorova N."/>
            <person name="Khouri H."/>
            <person name="Bottomley S.P."/>
            <person name="Whittington R.J."/>
            <person name="Adler B."/>
            <person name="Songer J.G."/>
            <person name="Rood J.I."/>
            <person name="Paulsen I.T."/>
        </authorList>
    </citation>
    <scope>NUCLEOTIDE SEQUENCE [LARGE SCALE GENOMIC DNA]</scope>
    <source>
        <strain evidence="3 4">VCS1703A</strain>
    </source>
</reference>
<feature type="binding site" evidence="2">
    <location>
        <position position="32"/>
    </location>
    <ligand>
        <name>substrate</name>
    </ligand>
</feature>
<comment type="catalytic activity">
    <reaction evidence="2">
        <text>8 isopentenyl diphosphate + (2E,6E)-farnesyl diphosphate = di-trans,octa-cis-undecaprenyl diphosphate + 8 diphosphate</text>
        <dbReference type="Rhea" id="RHEA:27551"/>
        <dbReference type="ChEBI" id="CHEBI:33019"/>
        <dbReference type="ChEBI" id="CHEBI:58405"/>
        <dbReference type="ChEBI" id="CHEBI:128769"/>
        <dbReference type="ChEBI" id="CHEBI:175763"/>
        <dbReference type="EC" id="2.5.1.31"/>
    </reaction>
</comment>
<comment type="cofactor">
    <cofactor evidence="2">
        <name>Mg(2+)</name>
        <dbReference type="ChEBI" id="CHEBI:18420"/>
    </cofactor>
    <text evidence="2">Binds 2 magnesium ions per subunit.</text>
</comment>
<evidence type="ECO:0000313" key="4">
    <source>
        <dbReference type="Proteomes" id="UP000000248"/>
    </source>
</evidence>
<gene>
    <name evidence="2 3" type="primary">uppS</name>
    <name evidence="3" type="ordered locus">DNO_0719</name>
</gene>
<dbReference type="PANTHER" id="PTHR10291">
    <property type="entry name" value="DEHYDRODOLICHYL DIPHOSPHATE SYNTHASE FAMILY MEMBER"/>
    <property type="match status" value="1"/>
</dbReference>
<dbReference type="FunFam" id="3.40.1180.10:FF:000001">
    <property type="entry name" value="(2E,6E)-farnesyl-diphosphate-specific ditrans,polycis-undecaprenyl-diphosphate synthase"/>
    <property type="match status" value="1"/>
</dbReference>
<evidence type="ECO:0000256" key="2">
    <source>
        <dbReference type="HAMAP-Rule" id="MF_01139"/>
    </source>
</evidence>
<dbReference type="GO" id="GO:0016094">
    <property type="term" value="P:polyprenol biosynthetic process"/>
    <property type="evidence" value="ECO:0007669"/>
    <property type="project" value="TreeGrafter"/>
</dbReference>
<feature type="active site" evidence="2">
    <location>
        <position position="15"/>
    </location>
</feature>
<dbReference type="HAMAP" id="MF_01139">
    <property type="entry name" value="ISPT"/>
    <property type="match status" value="1"/>
</dbReference>
<proteinExistence type="inferred from homology"/>
<feature type="binding site" evidence="2">
    <location>
        <position position="202"/>
    </location>
    <ligand>
        <name>Mg(2+)</name>
        <dbReference type="ChEBI" id="CHEBI:18420"/>
    </ligand>
</feature>
<feature type="binding site" evidence="2">
    <location>
        <position position="20"/>
    </location>
    <ligand>
        <name>substrate</name>
    </ligand>
</feature>
<dbReference type="CDD" id="cd00475">
    <property type="entry name" value="Cis_IPPS"/>
    <property type="match status" value="1"/>
</dbReference>
<dbReference type="InterPro" id="IPR036424">
    <property type="entry name" value="UPP_synth-like_sf"/>
</dbReference>
<feature type="binding site" evidence="2">
    <location>
        <begin position="189"/>
        <end position="191"/>
    </location>
    <ligand>
        <name>substrate</name>
    </ligand>
</feature>
<comment type="subunit">
    <text evidence="2">Homodimer.</text>
</comment>
<feature type="binding site" evidence="2">
    <location>
        <position position="64"/>
    </location>
    <ligand>
        <name>substrate</name>
    </ligand>
</feature>
<dbReference type="AlphaFoldDB" id="A5EV25"/>
<dbReference type="EC" id="2.5.1.31" evidence="2"/>
<keyword evidence="2" id="KW-0133">Cell shape</keyword>
<dbReference type="GO" id="GO:0005829">
    <property type="term" value="C:cytosol"/>
    <property type="evidence" value="ECO:0007669"/>
    <property type="project" value="TreeGrafter"/>
</dbReference>
<feature type="binding site" evidence="2">
    <location>
        <position position="66"/>
    </location>
    <ligand>
        <name>substrate</name>
    </ligand>
</feature>
<accession>A5EV25</accession>
<keyword evidence="2" id="KW-0961">Cell wall biogenesis/degradation</keyword>
<keyword evidence="2" id="KW-0479">Metal-binding</keyword>
<dbReference type="InterPro" id="IPR001441">
    <property type="entry name" value="UPP_synth-like"/>
</dbReference>
<dbReference type="Proteomes" id="UP000000248">
    <property type="component" value="Chromosome"/>
</dbReference>
<feature type="binding site" evidence="2">
    <location>
        <position position="15"/>
    </location>
    <ligand>
        <name>Mg(2+)</name>
        <dbReference type="ChEBI" id="CHEBI:18420"/>
    </ligand>
</feature>
<dbReference type="NCBIfam" id="TIGR00055">
    <property type="entry name" value="uppS"/>
    <property type="match status" value="1"/>
</dbReference>
<keyword evidence="4" id="KW-1185">Reference proteome</keyword>
<dbReference type="RefSeq" id="WP_012031051.1">
    <property type="nucleotide sequence ID" value="NC_009446.1"/>
</dbReference>
<comment type="similarity">
    <text evidence="2">Belongs to the UPP synthase family.</text>
</comment>
<dbReference type="GO" id="GO:0071555">
    <property type="term" value="P:cell wall organization"/>
    <property type="evidence" value="ECO:0007669"/>
    <property type="project" value="UniProtKB-KW"/>
</dbReference>
<dbReference type="GO" id="GO:0000287">
    <property type="term" value="F:magnesium ion binding"/>
    <property type="evidence" value="ECO:0007669"/>
    <property type="project" value="UniProtKB-UniRule"/>
</dbReference>
<comment type="function">
    <text evidence="2">Catalyzes the sequential condensation of isopentenyl diphosphate (IPP) with (2E,6E)-farnesyl diphosphate (E,E-FPP) to yield (2Z,6Z,10Z,14Z,18Z,22Z,26Z,30Z,34E,38E)-undecaprenyl diphosphate (di-trans,octa-cis-UPP). UPP is the precursor of glycosyl carrier lipid in the biosynthesis of bacterial cell wall polysaccharide components such as peptidoglycan and lipopolysaccharide.</text>
</comment>
<feature type="binding site" evidence="2">
    <location>
        <position position="183"/>
    </location>
    <ligand>
        <name>substrate</name>
    </ligand>
</feature>
<sequence>MDVLPVPRHVAVIMDGNGRWAKMRQKPRVFGHRQGRNSVEKTIRAAADSGVETLSLFAFSTENWSRPSMEIGLIMELIQRSIVDEAETLCRQDIRLRFLGRRDKLSASLQENLQWAEALTKNCQRMQVIFAIDYSGHWGILETVRHLAKQVSAGTLSAEQIDEAVFEAARPMPDLPPVDLLIRSSGELRISNFHLWEIAYAELFFTDTLWPDFDESLFREAICAYQARERRYGGLLPQNTEEKLEEK</sequence>
<dbReference type="STRING" id="246195.DNO_0719"/>
<name>A5EV25_DICNV</name>
<dbReference type="GO" id="GO:0009252">
    <property type="term" value="P:peptidoglycan biosynthetic process"/>
    <property type="evidence" value="ECO:0007669"/>
    <property type="project" value="UniProtKB-UniRule"/>
</dbReference>
<organism evidence="3 4">
    <name type="scientific">Dichelobacter nodosus (strain VCS1703A)</name>
    <dbReference type="NCBI Taxonomy" id="246195"/>
    <lineage>
        <taxon>Bacteria</taxon>
        <taxon>Pseudomonadati</taxon>
        <taxon>Pseudomonadota</taxon>
        <taxon>Gammaproteobacteria</taxon>
        <taxon>Cardiobacteriales</taxon>
        <taxon>Cardiobacteriaceae</taxon>
        <taxon>Dichelobacter</taxon>
    </lineage>
</organism>
<keyword evidence="2" id="KW-0573">Peptidoglycan synthesis</keyword>
<dbReference type="GO" id="GO:0008360">
    <property type="term" value="P:regulation of cell shape"/>
    <property type="evidence" value="ECO:0007669"/>
    <property type="project" value="UniProtKB-KW"/>
</dbReference>
<dbReference type="eggNOG" id="COG0020">
    <property type="taxonomic scope" value="Bacteria"/>
</dbReference>
<keyword evidence="1 2" id="KW-0808">Transferase</keyword>
<keyword evidence="2" id="KW-0460">Magnesium</keyword>
<dbReference type="KEGG" id="dno:DNO_0719"/>
<evidence type="ECO:0000256" key="1">
    <source>
        <dbReference type="ARBA" id="ARBA00022679"/>
    </source>
</evidence>
<feature type="active site" description="Proton acceptor" evidence="2">
    <location>
        <position position="63"/>
    </location>
</feature>
<dbReference type="EMBL" id="CP000513">
    <property type="protein sequence ID" value="ABQ13938.1"/>
    <property type="molecule type" value="Genomic_DNA"/>
</dbReference>
<dbReference type="OrthoDB" id="4191603at2"/>
<dbReference type="PANTHER" id="PTHR10291:SF0">
    <property type="entry name" value="DEHYDRODOLICHYL DIPHOSPHATE SYNTHASE 2"/>
    <property type="match status" value="1"/>
</dbReference>
<protein>
    <recommendedName>
        <fullName evidence="2">Ditrans,polycis-undecaprenyl-diphosphate synthase ((2E,6E)-farnesyl-diphosphate specific)</fullName>
        <ecNumber evidence="2">2.5.1.31</ecNumber>
    </recommendedName>
    <alternativeName>
        <fullName evidence="2">Ditrans,polycis-undecaprenylcistransferase</fullName>
    </alternativeName>
    <alternativeName>
        <fullName evidence="2">Undecaprenyl diphosphate synthase</fullName>
        <shortName evidence="2">UDS</shortName>
    </alternativeName>
    <alternativeName>
        <fullName evidence="2">Undecaprenyl pyrophosphate synthase</fullName>
        <shortName evidence="2">UPP synthase</shortName>
    </alternativeName>
</protein>
<feature type="binding site" evidence="2">
    <location>
        <begin position="60"/>
        <end position="62"/>
    </location>
    <ligand>
        <name>substrate</name>
    </ligand>
</feature>
<evidence type="ECO:0000313" key="3">
    <source>
        <dbReference type="EMBL" id="ABQ13938.1"/>
    </source>
</evidence>
<dbReference type="Gene3D" id="3.40.1180.10">
    <property type="entry name" value="Decaprenyl diphosphate synthase-like"/>
    <property type="match status" value="1"/>
</dbReference>
<feature type="binding site" evidence="2">
    <location>
        <begin position="16"/>
        <end position="19"/>
    </location>
    <ligand>
        <name>substrate</name>
    </ligand>
</feature>
<dbReference type="Pfam" id="PF01255">
    <property type="entry name" value="Prenyltransf"/>
    <property type="match status" value="1"/>
</dbReference>
<dbReference type="SUPFAM" id="SSF64005">
    <property type="entry name" value="Undecaprenyl diphosphate synthase"/>
    <property type="match status" value="1"/>
</dbReference>
<dbReference type="HOGENOM" id="CLU_038505_1_1_6"/>
<feature type="binding site" evidence="2">
    <location>
        <position position="28"/>
    </location>
    <ligand>
        <name>substrate</name>
    </ligand>
</feature>
<dbReference type="GO" id="GO:0008834">
    <property type="term" value="F:ditrans,polycis-undecaprenyl-diphosphate synthase [(2E,6E)-farnesyl-diphosphate specific] activity"/>
    <property type="evidence" value="ECO:0007669"/>
    <property type="project" value="UniProtKB-UniRule"/>
</dbReference>